<gene>
    <name evidence="2" type="ORF">EDD35_0290</name>
</gene>
<protein>
    <submittedName>
        <fullName evidence="2">Putative alpha/beta hydrolase family protein DUF2235</fullName>
    </submittedName>
</protein>
<dbReference type="GeneID" id="301841779"/>
<dbReference type="EMBL" id="RKHY01000001">
    <property type="protein sequence ID" value="ROS38026.1"/>
    <property type="molecule type" value="Genomic_DNA"/>
</dbReference>
<dbReference type="Proteomes" id="UP000274843">
    <property type="component" value="Unassembled WGS sequence"/>
</dbReference>
<dbReference type="AlphaFoldDB" id="A0A3N2GN13"/>
<dbReference type="InterPro" id="IPR029058">
    <property type="entry name" value="AB_hydrolase_fold"/>
</dbReference>
<dbReference type="PANTHER" id="PTHR33840">
    <property type="match status" value="1"/>
</dbReference>
<accession>A0A3N2GN13</accession>
<name>A0A3N2GN13_9PSEU</name>
<proteinExistence type="predicted"/>
<dbReference type="SUPFAM" id="SSF53474">
    <property type="entry name" value="alpha/beta-Hydrolases"/>
    <property type="match status" value="1"/>
</dbReference>
<dbReference type="PANTHER" id="PTHR33840:SF1">
    <property type="entry name" value="TLE1 PHOSPHOLIPASE DOMAIN-CONTAINING PROTEIN"/>
    <property type="match status" value="1"/>
</dbReference>
<organism evidence="2 3">
    <name type="scientific">Amycolatopsis thermoflava</name>
    <dbReference type="NCBI Taxonomy" id="84480"/>
    <lineage>
        <taxon>Bacteria</taxon>
        <taxon>Bacillati</taxon>
        <taxon>Actinomycetota</taxon>
        <taxon>Actinomycetes</taxon>
        <taxon>Pseudonocardiales</taxon>
        <taxon>Pseudonocardiaceae</taxon>
        <taxon>Amycolatopsis</taxon>
        <taxon>Amycolatopsis methanolica group</taxon>
    </lineage>
</organism>
<sequence>MTKRLVICCDGTWNTPDQPAPTNVSRVALAVAPADGAGREQRMFYHPGVGTRRGERLWGGAFGFGLSRNVREAYRFLVRTFEPGDELFLFGFSRGAYTARSLAGLVRNCGILRPEHEDRIGEAYALYRARGSKTHPRSAAAELFRRSYSRETRIRFLGVWDTVGSLGIPLSGLRLVNLVNRRWQFHDTELSSSVDAAYHALAIDEHRPPFRPALWRPRAGTIGQRVEQVWFAGVHSDVGGGYPDRALADISLLWMVERARAHGLAFEPGAFAAAELDPLGRAHESRTGFYKLMPRHVRPLGTSSHEYAASSAVERQAMVSGYAPNLDAYLSEGGAVLPVRSDEGERFPAASPEPKPA</sequence>
<dbReference type="Pfam" id="PF09994">
    <property type="entry name" value="T6SS_Tle1-like_cat"/>
    <property type="match status" value="1"/>
</dbReference>
<feature type="domain" description="T6SS Phospholipase effector Tle1-like catalytic" evidence="1">
    <location>
        <begin position="3"/>
        <end position="257"/>
    </location>
</feature>
<dbReference type="RefSeq" id="WP_123682555.1">
    <property type="nucleotide sequence ID" value="NZ_RKHY01000001.1"/>
</dbReference>
<dbReference type="GO" id="GO:0016787">
    <property type="term" value="F:hydrolase activity"/>
    <property type="evidence" value="ECO:0007669"/>
    <property type="project" value="UniProtKB-KW"/>
</dbReference>
<keyword evidence="3" id="KW-1185">Reference proteome</keyword>
<keyword evidence="2" id="KW-0378">Hydrolase</keyword>
<evidence type="ECO:0000259" key="1">
    <source>
        <dbReference type="Pfam" id="PF09994"/>
    </source>
</evidence>
<dbReference type="InterPro" id="IPR018712">
    <property type="entry name" value="Tle1-like_cat"/>
</dbReference>
<comment type="caution">
    <text evidence="2">The sequence shown here is derived from an EMBL/GenBank/DDBJ whole genome shotgun (WGS) entry which is preliminary data.</text>
</comment>
<reference evidence="2 3" key="1">
    <citation type="submission" date="2018-11" db="EMBL/GenBank/DDBJ databases">
        <title>Sequencing the genomes of 1000 actinobacteria strains.</title>
        <authorList>
            <person name="Klenk H.-P."/>
        </authorList>
    </citation>
    <scope>NUCLEOTIDE SEQUENCE [LARGE SCALE GENOMIC DNA]</scope>
    <source>
        <strain evidence="2 3">DSM 44348</strain>
    </source>
</reference>
<evidence type="ECO:0000313" key="2">
    <source>
        <dbReference type="EMBL" id="ROS38026.1"/>
    </source>
</evidence>
<evidence type="ECO:0000313" key="3">
    <source>
        <dbReference type="Proteomes" id="UP000274843"/>
    </source>
</evidence>